<evidence type="ECO:0000313" key="2">
    <source>
        <dbReference type="Proteomes" id="UP000018467"/>
    </source>
</evidence>
<dbReference type="Proteomes" id="UP000018467">
    <property type="component" value="Unassembled WGS sequence"/>
</dbReference>
<dbReference type="PANTHER" id="PTHR23022:SF135">
    <property type="entry name" value="SI:DKEY-77F5.3"/>
    <property type="match status" value="1"/>
</dbReference>
<dbReference type="InterPro" id="IPR052338">
    <property type="entry name" value="Transposase_5"/>
</dbReference>
<proteinExistence type="predicted"/>
<reference evidence="1" key="3">
    <citation type="submission" date="2025-08" db="UniProtKB">
        <authorList>
            <consortium name="Ensembl"/>
        </authorList>
    </citation>
    <scope>IDENTIFICATION</scope>
</reference>
<sequence length="172" mass="19841">MEKRLKWAKEHGEWTAEDWQKVVFSDESRFCISFGDQGPRVWRRGGETYNHECVKRSVKFPQSVMVWGCMSARGVGKLCFLKKTVNAAVYQDVLETFLIPTDLAPAHAAKSTKEWFTKKQLEVLAWPGSDEDGRITYITTMVGNRKIAFVLYRRCTDSDTSARFWPRPPNVI</sequence>
<dbReference type="Gene3D" id="3.30.420.10">
    <property type="entry name" value="Ribonuclease H-like superfamily/Ribonuclease H"/>
    <property type="match status" value="1"/>
</dbReference>
<dbReference type="AlphaFoldDB" id="A0A3B1JDZ9"/>
<reference evidence="1" key="4">
    <citation type="submission" date="2025-09" db="UniProtKB">
        <authorList>
            <consortium name="Ensembl"/>
        </authorList>
    </citation>
    <scope>IDENTIFICATION</scope>
</reference>
<dbReference type="PANTHER" id="PTHR23022">
    <property type="entry name" value="TRANSPOSABLE ELEMENT-RELATED"/>
    <property type="match status" value="1"/>
</dbReference>
<evidence type="ECO:0000313" key="1">
    <source>
        <dbReference type="Ensembl" id="ENSAMXP00000040080.1"/>
    </source>
</evidence>
<dbReference type="STRING" id="7994.ENSAMXP00000040080"/>
<dbReference type="GeneTree" id="ENSGT01150000286900"/>
<name>A0A3B1JDZ9_ASTMX</name>
<dbReference type="InterPro" id="IPR036397">
    <property type="entry name" value="RNaseH_sf"/>
</dbReference>
<reference evidence="2" key="1">
    <citation type="submission" date="2013-03" db="EMBL/GenBank/DDBJ databases">
        <authorList>
            <person name="Jeffery W."/>
            <person name="Warren W."/>
            <person name="Wilson R.K."/>
        </authorList>
    </citation>
    <scope>NUCLEOTIDE SEQUENCE</scope>
    <source>
        <strain evidence="2">female</strain>
    </source>
</reference>
<organism evidence="1 2">
    <name type="scientific">Astyanax mexicanus</name>
    <name type="common">Blind cave fish</name>
    <name type="synonym">Astyanax fasciatus mexicanus</name>
    <dbReference type="NCBI Taxonomy" id="7994"/>
    <lineage>
        <taxon>Eukaryota</taxon>
        <taxon>Metazoa</taxon>
        <taxon>Chordata</taxon>
        <taxon>Craniata</taxon>
        <taxon>Vertebrata</taxon>
        <taxon>Euteleostomi</taxon>
        <taxon>Actinopterygii</taxon>
        <taxon>Neopterygii</taxon>
        <taxon>Teleostei</taxon>
        <taxon>Ostariophysi</taxon>
        <taxon>Characiformes</taxon>
        <taxon>Characoidei</taxon>
        <taxon>Acestrorhamphidae</taxon>
        <taxon>Acestrorhamphinae</taxon>
        <taxon>Astyanax</taxon>
    </lineage>
</organism>
<reference evidence="2" key="2">
    <citation type="journal article" date="2014" name="Nat. Commun.">
        <title>The cavefish genome reveals candidate genes for eye loss.</title>
        <authorList>
            <person name="McGaugh S.E."/>
            <person name="Gross J.B."/>
            <person name="Aken B."/>
            <person name="Blin M."/>
            <person name="Borowsky R."/>
            <person name="Chalopin D."/>
            <person name="Hinaux H."/>
            <person name="Jeffery W.R."/>
            <person name="Keene A."/>
            <person name="Ma L."/>
            <person name="Minx P."/>
            <person name="Murphy D."/>
            <person name="O'Quin K.E."/>
            <person name="Retaux S."/>
            <person name="Rohner N."/>
            <person name="Searle S.M."/>
            <person name="Stahl B.A."/>
            <person name="Tabin C."/>
            <person name="Volff J.N."/>
            <person name="Yoshizawa M."/>
            <person name="Warren W.C."/>
        </authorList>
    </citation>
    <scope>NUCLEOTIDE SEQUENCE [LARGE SCALE GENOMIC DNA]</scope>
    <source>
        <strain evidence="2">female</strain>
    </source>
</reference>
<dbReference type="Ensembl" id="ENSAMXT00000053910.1">
    <property type="protein sequence ID" value="ENSAMXP00000040080.1"/>
    <property type="gene ID" value="ENSAMXG00000042097.1"/>
</dbReference>
<keyword evidence="2" id="KW-1185">Reference proteome</keyword>
<dbReference type="Bgee" id="ENSAMXG00000042097">
    <property type="expression patterns" value="Expressed in bone element and 14 other cell types or tissues"/>
</dbReference>
<dbReference type="GO" id="GO:0003676">
    <property type="term" value="F:nucleic acid binding"/>
    <property type="evidence" value="ECO:0007669"/>
    <property type="project" value="InterPro"/>
</dbReference>
<evidence type="ECO:0008006" key="3">
    <source>
        <dbReference type="Google" id="ProtNLM"/>
    </source>
</evidence>
<dbReference type="InParanoid" id="A0A3B1JDZ9"/>
<accession>A0A3B1JDZ9</accession>
<protein>
    <recommendedName>
        <fullName evidence="3">Tc1-like transposase DDE domain-containing protein</fullName>
    </recommendedName>
</protein>